<proteinExistence type="predicted"/>
<evidence type="ECO:0000256" key="2">
    <source>
        <dbReference type="SAM" id="Phobius"/>
    </source>
</evidence>
<feature type="transmembrane region" description="Helical" evidence="2">
    <location>
        <begin position="35"/>
        <end position="63"/>
    </location>
</feature>
<keyword evidence="2" id="KW-0812">Transmembrane</keyword>
<protein>
    <submittedName>
        <fullName evidence="3">Uncharacterized protein</fullName>
    </submittedName>
</protein>
<comment type="caution">
    <text evidence="3">The sequence shown here is derived from an EMBL/GenBank/DDBJ whole genome shotgun (WGS) entry which is preliminary data.</text>
</comment>
<organism evidence="3 4">
    <name type="scientific">Penstemon smallii</name>
    <dbReference type="NCBI Taxonomy" id="265156"/>
    <lineage>
        <taxon>Eukaryota</taxon>
        <taxon>Viridiplantae</taxon>
        <taxon>Streptophyta</taxon>
        <taxon>Embryophyta</taxon>
        <taxon>Tracheophyta</taxon>
        <taxon>Spermatophyta</taxon>
        <taxon>Magnoliopsida</taxon>
        <taxon>eudicotyledons</taxon>
        <taxon>Gunneridae</taxon>
        <taxon>Pentapetalae</taxon>
        <taxon>asterids</taxon>
        <taxon>lamiids</taxon>
        <taxon>Lamiales</taxon>
        <taxon>Plantaginaceae</taxon>
        <taxon>Cheloneae</taxon>
        <taxon>Penstemon</taxon>
    </lineage>
</organism>
<name>A0ABD3S1J2_9LAMI</name>
<keyword evidence="2" id="KW-1133">Transmembrane helix</keyword>
<keyword evidence="2" id="KW-0472">Membrane</keyword>
<keyword evidence="4" id="KW-1185">Reference proteome</keyword>
<evidence type="ECO:0000313" key="4">
    <source>
        <dbReference type="Proteomes" id="UP001634393"/>
    </source>
</evidence>
<keyword evidence="1" id="KW-0175">Coiled coil</keyword>
<dbReference type="EMBL" id="JBJXBP010000007">
    <property type="protein sequence ID" value="KAL3818278.1"/>
    <property type="molecule type" value="Genomic_DNA"/>
</dbReference>
<feature type="coiled-coil region" evidence="1">
    <location>
        <begin position="230"/>
        <end position="257"/>
    </location>
</feature>
<gene>
    <name evidence="3" type="ORF">ACJIZ3_004183</name>
</gene>
<reference evidence="3 4" key="1">
    <citation type="submission" date="2024-12" db="EMBL/GenBank/DDBJ databases">
        <title>The unique morphological basis and parallel evolutionary history of personate flowers in Penstemon.</title>
        <authorList>
            <person name="Depatie T.H."/>
            <person name="Wessinger C.A."/>
        </authorList>
    </citation>
    <scope>NUCLEOTIDE SEQUENCE [LARGE SCALE GENOMIC DNA]</scope>
    <source>
        <strain evidence="3">WTNN_2</strain>
        <tissue evidence="3">Leaf</tissue>
    </source>
</reference>
<evidence type="ECO:0000256" key="1">
    <source>
        <dbReference type="SAM" id="Coils"/>
    </source>
</evidence>
<dbReference type="Proteomes" id="UP001634393">
    <property type="component" value="Unassembled WGS sequence"/>
</dbReference>
<sequence>MERCLLCPCNAGTCRLWTSSKPDSLGRLRNKGGTLFNLFQLQIMAATVYYMFQKVWIFFFFFLCVSPLSDPVVVAQDELVVNPEPESAESSSLSIGIEGCNNTSSETKTIGNGISKAFAQAAEHLQNELLALLETMDPKDHEAMSHEAETTFTALDHLCFNRQHLEKRVKELVSCAKLLAKTEQSVPEKELGSTHDNAVATVGKGRKRLKILKDNISSAKDWVFQAETDMSSFEVELRNMEHQLEQISKDKEVLEIKYLIASKELEDSKKHCERREEAKAAFNRARALLRG</sequence>
<accession>A0ABD3S1J2</accession>
<dbReference type="AlphaFoldDB" id="A0ABD3S1J2"/>
<evidence type="ECO:0000313" key="3">
    <source>
        <dbReference type="EMBL" id="KAL3818278.1"/>
    </source>
</evidence>